<keyword evidence="3" id="KW-0808">Transferase</keyword>
<dbReference type="GO" id="GO:0005886">
    <property type="term" value="C:plasma membrane"/>
    <property type="evidence" value="ECO:0007669"/>
    <property type="project" value="TreeGrafter"/>
</dbReference>
<sequence>MSDINLLTEAGDFKLLSRRAVNELIKFKEKNPFLRGMVTWIGFNQVSIHYQREARYAGATKFPIFSRKVIRNFFNSALISFSDLPLQAISWLGLIVSICAFVYSAYVILEKVRGHNIPGWTAIMVTMLFLGGVELLAIGVLGLYINSIFVESKQRPNYIIKDKFGF</sequence>
<comment type="subcellular location">
    <subcellularLocation>
        <location evidence="1">Membrane</location>
        <topology evidence="1">Multi-pass membrane protein</topology>
    </subcellularLocation>
</comment>
<evidence type="ECO:0000256" key="3">
    <source>
        <dbReference type="ARBA" id="ARBA00022679"/>
    </source>
</evidence>
<evidence type="ECO:0000313" key="8">
    <source>
        <dbReference type="EMBL" id="MEE3718394.1"/>
    </source>
</evidence>
<protein>
    <recommendedName>
        <fullName evidence="10">Glycosyltransferase</fullName>
    </recommendedName>
</protein>
<dbReference type="EMBL" id="JAZBJZ010000076">
    <property type="protein sequence ID" value="MEE3718394.1"/>
    <property type="molecule type" value="Genomic_DNA"/>
</dbReference>
<keyword evidence="6 7" id="KW-0472">Membrane</keyword>
<dbReference type="GO" id="GO:0016757">
    <property type="term" value="F:glycosyltransferase activity"/>
    <property type="evidence" value="ECO:0007669"/>
    <property type="project" value="UniProtKB-KW"/>
</dbReference>
<comment type="caution">
    <text evidence="8">The sequence shown here is derived from an EMBL/GenBank/DDBJ whole genome shotgun (WGS) entry which is preliminary data.</text>
</comment>
<evidence type="ECO:0000256" key="1">
    <source>
        <dbReference type="ARBA" id="ARBA00004141"/>
    </source>
</evidence>
<evidence type="ECO:0000256" key="7">
    <source>
        <dbReference type="SAM" id="Phobius"/>
    </source>
</evidence>
<gene>
    <name evidence="8" type="ORF">V2H45_16760</name>
</gene>
<evidence type="ECO:0000313" key="9">
    <source>
        <dbReference type="Proteomes" id="UP001333818"/>
    </source>
</evidence>
<reference evidence="8" key="1">
    <citation type="submission" date="2024-01" db="EMBL/GenBank/DDBJ databases">
        <title>Bank of Algae and Cyanobacteria of the Azores (BACA) strain genomes.</title>
        <authorList>
            <person name="Luz R."/>
            <person name="Cordeiro R."/>
            <person name="Fonseca A."/>
            <person name="Goncalves V."/>
        </authorList>
    </citation>
    <scope>NUCLEOTIDE SEQUENCE</scope>
    <source>
        <strain evidence="8">BACA0141</strain>
    </source>
</reference>
<keyword evidence="4 7" id="KW-0812">Transmembrane</keyword>
<dbReference type="InterPro" id="IPR050256">
    <property type="entry name" value="Glycosyltransferase_2"/>
</dbReference>
<feature type="transmembrane region" description="Helical" evidence="7">
    <location>
        <begin position="121"/>
        <end position="145"/>
    </location>
</feature>
<keyword evidence="9" id="KW-1185">Reference proteome</keyword>
<evidence type="ECO:0000256" key="4">
    <source>
        <dbReference type="ARBA" id="ARBA00022692"/>
    </source>
</evidence>
<feature type="transmembrane region" description="Helical" evidence="7">
    <location>
        <begin position="88"/>
        <end position="109"/>
    </location>
</feature>
<evidence type="ECO:0000256" key="6">
    <source>
        <dbReference type="ARBA" id="ARBA00023136"/>
    </source>
</evidence>
<dbReference type="PANTHER" id="PTHR48090:SF1">
    <property type="entry name" value="PROPHAGE BACTOPRENOL GLUCOSYL TRANSFERASE HOMOLOG"/>
    <property type="match status" value="1"/>
</dbReference>
<organism evidence="8 9">
    <name type="scientific">Tumidithrix elongata BACA0141</name>
    <dbReference type="NCBI Taxonomy" id="2716417"/>
    <lineage>
        <taxon>Bacteria</taxon>
        <taxon>Bacillati</taxon>
        <taxon>Cyanobacteriota</taxon>
        <taxon>Cyanophyceae</taxon>
        <taxon>Pseudanabaenales</taxon>
        <taxon>Pseudanabaenaceae</taxon>
        <taxon>Tumidithrix</taxon>
        <taxon>Tumidithrix elongata</taxon>
    </lineage>
</organism>
<proteinExistence type="predicted"/>
<accession>A0AAW9Q3D3</accession>
<keyword evidence="2" id="KW-0328">Glycosyltransferase</keyword>
<dbReference type="AlphaFoldDB" id="A0AAW9Q3D3"/>
<evidence type="ECO:0008006" key="10">
    <source>
        <dbReference type="Google" id="ProtNLM"/>
    </source>
</evidence>
<keyword evidence="5 7" id="KW-1133">Transmembrane helix</keyword>
<name>A0AAW9Q3D3_9CYAN</name>
<dbReference type="Proteomes" id="UP001333818">
    <property type="component" value="Unassembled WGS sequence"/>
</dbReference>
<evidence type="ECO:0000256" key="5">
    <source>
        <dbReference type="ARBA" id="ARBA00022989"/>
    </source>
</evidence>
<evidence type="ECO:0000256" key="2">
    <source>
        <dbReference type="ARBA" id="ARBA00022676"/>
    </source>
</evidence>
<dbReference type="RefSeq" id="WP_330484827.1">
    <property type="nucleotide sequence ID" value="NZ_JAZBJZ010000076.1"/>
</dbReference>
<dbReference type="PANTHER" id="PTHR48090">
    <property type="entry name" value="UNDECAPRENYL-PHOSPHATE 4-DEOXY-4-FORMAMIDO-L-ARABINOSE TRANSFERASE-RELATED"/>
    <property type="match status" value="1"/>
</dbReference>